<dbReference type="GO" id="GO:0005634">
    <property type="term" value="C:nucleus"/>
    <property type="evidence" value="ECO:0007669"/>
    <property type="project" value="TreeGrafter"/>
</dbReference>
<reference evidence="5 6" key="1">
    <citation type="submission" date="2014-11" db="EMBL/GenBank/DDBJ databases">
        <authorList>
            <person name="Zhu J."/>
            <person name="Qi W."/>
            <person name="Song R."/>
        </authorList>
    </citation>
    <scope>NUCLEOTIDE SEQUENCE [LARGE SCALE GENOMIC DNA]</scope>
</reference>
<sequence>MSSTHLHAGSAHVVSCTTTARALWLKLQSILYKDTKGNTRNCARTTAAERRGEAVDEEGPDTKAHSGADAVAVVALLTSHTENPKLLFVKQFRPPVNAYTIEFPAGLIDPGETPLQAALRELKEETGYIGEPLEGSRIGNDVVHVSPELCLSPGMTAESIHVVTLKVDLDDEKNHHPKQDLDEEEDIEILRIEVPSLLRELDALAGENYRIFDGVYLFAYGLVFSGLADALHSEHTEAKGG</sequence>
<dbReference type="InterPro" id="IPR020476">
    <property type="entry name" value="Nudix_hydrolase"/>
</dbReference>
<dbReference type="GO" id="GO:0019693">
    <property type="term" value="P:ribose phosphate metabolic process"/>
    <property type="evidence" value="ECO:0007669"/>
    <property type="project" value="TreeGrafter"/>
</dbReference>
<dbReference type="CDD" id="cd18888">
    <property type="entry name" value="NUDIX_ADPRase_Nudt5"/>
    <property type="match status" value="1"/>
</dbReference>
<dbReference type="InParanoid" id="A0A0G4G499"/>
<protein>
    <recommendedName>
        <fullName evidence="4">Nudix hydrolase domain-containing protein</fullName>
    </recommendedName>
</protein>
<dbReference type="PRINTS" id="PR00502">
    <property type="entry name" value="NUDIXFAMILY"/>
</dbReference>
<dbReference type="SUPFAM" id="SSF55811">
    <property type="entry name" value="Nudix"/>
    <property type="match status" value="1"/>
</dbReference>
<dbReference type="InterPro" id="IPR015797">
    <property type="entry name" value="NUDIX_hydrolase-like_dom_sf"/>
</dbReference>
<organism evidence="5 6">
    <name type="scientific">Vitrella brassicaformis (strain CCMP3155)</name>
    <dbReference type="NCBI Taxonomy" id="1169540"/>
    <lineage>
        <taxon>Eukaryota</taxon>
        <taxon>Sar</taxon>
        <taxon>Alveolata</taxon>
        <taxon>Colpodellida</taxon>
        <taxon>Vitrellaceae</taxon>
        <taxon>Vitrella</taxon>
    </lineage>
</organism>
<proteinExistence type="inferred from homology"/>
<dbReference type="PhylomeDB" id="A0A0G4G499"/>
<evidence type="ECO:0000256" key="2">
    <source>
        <dbReference type="RuleBase" id="RU003476"/>
    </source>
</evidence>
<dbReference type="VEuPathDB" id="CryptoDB:Vbra_16929"/>
<evidence type="ECO:0000256" key="1">
    <source>
        <dbReference type="ARBA" id="ARBA00022801"/>
    </source>
</evidence>
<feature type="compositionally biased region" description="Basic and acidic residues" evidence="3">
    <location>
        <begin position="47"/>
        <end position="64"/>
    </location>
</feature>
<dbReference type="GO" id="GO:0047631">
    <property type="term" value="F:ADP-ribose diphosphatase activity"/>
    <property type="evidence" value="ECO:0007669"/>
    <property type="project" value="TreeGrafter"/>
</dbReference>
<dbReference type="InterPro" id="IPR020084">
    <property type="entry name" value="NUDIX_hydrolase_CS"/>
</dbReference>
<evidence type="ECO:0000256" key="3">
    <source>
        <dbReference type="SAM" id="MobiDB-lite"/>
    </source>
</evidence>
<keyword evidence="6" id="KW-1185">Reference proteome</keyword>
<gene>
    <name evidence="5" type="ORF">Vbra_16929</name>
</gene>
<dbReference type="STRING" id="1169540.A0A0G4G499"/>
<dbReference type="PROSITE" id="PS00893">
    <property type="entry name" value="NUDIX_BOX"/>
    <property type="match status" value="1"/>
</dbReference>
<evidence type="ECO:0000259" key="4">
    <source>
        <dbReference type="PROSITE" id="PS51462"/>
    </source>
</evidence>
<dbReference type="InterPro" id="IPR000086">
    <property type="entry name" value="NUDIX_hydrolase_dom"/>
</dbReference>
<keyword evidence="1 2" id="KW-0378">Hydrolase</keyword>
<evidence type="ECO:0000313" key="6">
    <source>
        <dbReference type="Proteomes" id="UP000041254"/>
    </source>
</evidence>
<dbReference type="PANTHER" id="PTHR11839:SF1">
    <property type="entry name" value="ADP-SUGAR PYROPHOSPHATASE"/>
    <property type="match status" value="1"/>
</dbReference>
<dbReference type="OrthoDB" id="10249920at2759"/>
<dbReference type="EMBL" id="CDMY01000562">
    <property type="protein sequence ID" value="CEM22964.1"/>
    <property type="molecule type" value="Genomic_DNA"/>
</dbReference>
<accession>A0A0G4G499</accession>
<comment type="similarity">
    <text evidence="2">Belongs to the Nudix hydrolase family.</text>
</comment>
<dbReference type="GO" id="GO:0006753">
    <property type="term" value="P:nucleoside phosphate metabolic process"/>
    <property type="evidence" value="ECO:0007669"/>
    <property type="project" value="TreeGrafter"/>
</dbReference>
<name>A0A0G4G499_VITBC</name>
<feature type="domain" description="Nudix hydrolase" evidence="4">
    <location>
        <begin position="66"/>
        <end position="217"/>
    </location>
</feature>
<dbReference type="AlphaFoldDB" id="A0A0G4G499"/>
<dbReference type="Proteomes" id="UP000041254">
    <property type="component" value="Unassembled WGS sequence"/>
</dbReference>
<dbReference type="PANTHER" id="PTHR11839">
    <property type="entry name" value="UDP/ADP-SUGAR PYROPHOSPHATASE"/>
    <property type="match status" value="1"/>
</dbReference>
<dbReference type="Gene3D" id="3.90.79.10">
    <property type="entry name" value="Nucleoside Triphosphate Pyrophosphohydrolase"/>
    <property type="match status" value="1"/>
</dbReference>
<dbReference type="PROSITE" id="PS51462">
    <property type="entry name" value="NUDIX"/>
    <property type="match status" value="1"/>
</dbReference>
<feature type="region of interest" description="Disordered" evidence="3">
    <location>
        <begin position="45"/>
        <end position="64"/>
    </location>
</feature>
<dbReference type="OMA" id="NDPGLCN"/>
<evidence type="ECO:0000313" key="5">
    <source>
        <dbReference type="EMBL" id="CEM22964.1"/>
    </source>
</evidence>
<dbReference type="Pfam" id="PF00293">
    <property type="entry name" value="NUDIX"/>
    <property type="match status" value="1"/>
</dbReference>